<dbReference type="RefSeq" id="XP_018851531.1">
    <property type="nucleotide sequence ID" value="XM_018995986.2"/>
</dbReference>
<organism evidence="2 3">
    <name type="scientific">Juglans regia</name>
    <name type="common">English walnut</name>
    <dbReference type="NCBI Taxonomy" id="51240"/>
    <lineage>
        <taxon>Eukaryota</taxon>
        <taxon>Viridiplantae</taxon>
        <taxon>Streptophyta</taxon>
        <taxon>Embryophyta</taxon>
        <taxon>Tracheophyta</taxon>
        <taxon>Spermatophyta</taxon>
        <taxon>Magnoliopsida</taxon>
        <taxon>eudicotyledons</taxon>
        <taxon>Gunneridae</taxon>
        <taxon>Pentapetalae</taxon>
        <taxon>rosids</taxon>
        <taxon>fabids</taxon>
        <taxon>Fagales</taxon>
        <taxon>Juglandaceae</taxon>
        <taxon>Juglans</taxon>
    </lineage>
</organism>
<dbReference type="Gramene" id="Jr15_08700_p1">
    <property type="protein sequence ID" value="cds.Jr15_08700_p1"/>
    <property type="gene ID" value="Jr15_08700"/>
</dbReference>
<evidence type="ECO:0000313" key="3">
    <source>
        <dbReference type="RefSeq" id="XP_018851531.1"/>
    </source>
</evidence>
<name>A0A2I4H5X0_JUGRE</name>
<proteinExistence type="predicted"/>
<dbReference type="GeneID" id="109013782"/>
<keyword evidence="2" id="KW-1185">Reference proteome</keyword>
<dbReference type="PANTHER" id="PTHR31343">
    <property type="entry name" value="T15D22.8"/>
    <property type="match status" value="1"/>
</dbReference>
<dbReference type="OrthoDB" id="1896065at2759"/>
<dbReference type="Proteomes" id="UP000235220">
    <property type="component" value="Chromosome 15"/>
</dbReference>
<evidence type="ECO:0000313" key="2">
    <source>
        <dbReference type="Proteomes" id="UP000235220"/>
    </source>
</evidence>
<accession>A0A2I4H5X0</accession>
<protein>
    <submittedName>
        <fullName evidence="3">Uncharacterized protein LOC109013782</fullName>
    </submittedName>
</protein>
<reference evidence="3" key="1">
    <citation type="submission" date="2025-08" db="UniProtKB">
        <authorList>
            <consortium name="RefSeq"/>
        </authorList>
    </citation>
    <scope>IDENTIFICATION</scope>
    <source>
        <tissue evidence="3">Leaves</tissue>
    </source>
</reference>
<dbReference type="Pfam" id="PF05623">
    <property type="entry name" value="DUF789"/>
    <property type="match status" value="1"/>
</dbReference>
<gene>
    <name evidence="3" type="primary">LOC109013782</name>
</gene>
<dbReference type="InterPro" id="IPR008507">
    <property type="entry name" value="DUF789"/>
</dbReference>
<evidence type="ECO:0000256" key="1">
    <source>
        <dbReference type="SAM" id="MobiDB-lite"/>
    </source>
</evidence>
<feature type="compositionally biased region" description="Acidic residues" evidence="1">
    <location>
        <begin position="110"/>
        <end position="124"/>
    </location>
</feature>
<feature type="region of interest" description="Disordered" evidence="1">
    <location>
        <begin position="99"/>
        <end position="128"/>
    </location>
</feature>
<dbReference type="PANTHER" id="PTHR31343:SF29">
    <property type="entry name" value="DUF789 DOMAIN-CONTAINING PROTEIN"/>
    <property type="match status" value="1"/>
</dbReference>
<dbReference type="KEGG" id="jre:109013782"/>
<dbReference type="AlphaFoldDB" id="A0A2I4H5X0"/>
<sequence length="336" mass="38060">MSSLTSLCSSNLELFLHHVTPTVPSRPLPQSCFNDLNSLWQPPGKDTIEYFTLRDLWDCYDEWSAYGAGTPVLMNGGETVMQYYVPYLSAIQIYTNKSGATSRNRKEDSDVAEFESDSWSDDSGSDNLSRSLSNYSSKAWDAVSEDSSLEQEGSLAMKDRLGCLYLQYIETASPYWRVPFSDKITELSQSSPSLMTLKSVDLSPASWMAVAWYPIYHIPSQKNEKDLSACFLSYHTLSSTFQDDTMENADTNIEHAKCHHEVMGNIGQKSKEERNGGISLPPFGLATYKLQGDLWIKPQTSDRERMIHLYSAADSWLKQLGIYHHDFNFFTFHATM</sequence>
<dbReference type="STRING" id="51240.A0A2I4H5X0"/>